<dbReference type="Proteomes" id="UP000031982">
    <property type="component" value="Unassembled WGS sequence"/>
</dbReference>
<evidence type="ECO:0008006" key="3">
    <source>
        <dbReference type="Google" id="ProtNLM"/>
    </source>
</evidence>
<reference evidence="1 2" key="1">
    <citation type="submission" date="2015-01" db="EMBL/GenBank/DDBJ databases">
        <title>Genome Assembly of Bacillus badius MTCC 1458.</title>
        <authorList>
            <person name="Verma A."/>
            <person name="Khatri I."/>
            <person name="Mual P."/>
            <person name="Subramanian S."/>
            <person name="Krishnamurthi S."/>
        </authorList>
    </citation>
    <scope>NUCLEOTIDE SEQUENCE [LARGE SCALE GENOMIC DNA]</scope>
    <source>
        <strain evidence="1 2">MTCC 1458</strain>
    </source>
</reference>
<organism evidence="1 2">
    <name type="scientific">Bacillus badius</name>
    <dbReference type="NCBI Taxonomy" id="1455"/>
    <lineage>
        <taxon>Bacteria</taxon>
        <taxon>Bacillati</taxon>
        <taxon>Bacillota</taxon>
        <taxon>Bacilli</taxon>
        <taxon>Bacillales</taxon>
        <taxon>Bacillaceae</taxon>
        <taxon>Pseudobacillus</taxon>
    </lineage>
</organism>
<sequence>MLIRKAKCEDSDLLSNLAYRSKAHWGYFEEFLQKCKDDLTVTKEYMIGLTTAAVFPDRKLPLMKVHVI</sequence>
<keyword evidence="2" id="KW-1185">Reference proteome</keyword>
<protein>
    <recommendedName>
        <fullName evidence="3">GNAT family N-acetyltransferase</fullName>
    </recommendedName>
</protein>
<proteinExistence type="predicted"/>
<comment type="caution">
    <text evidence="1">The sequence shown here is derived from an EMBL/GenBank/DDBJ whole genome shotgun (WGS) entry which is preliminary data.</text>
</comment>
<evidence type="ECO:0000313" key="1">
    <source>
        <dbReference type="EMBL" id="KIL75844.1"/>
    </source>
</evidence>
<dbReference type="EMBL" id="JXLP01000022">
    <property type="protein sequence ID" value="KIL75844.1"/>
    <property type="molecule type" value="Genomic_DNA"/>
</dbReference>
<evidence type="ECO:0000313" key="2">
    <source>
        <dbReference type="Proteomes" id="UP000031982"/>
    </source>
</evidence>
<dbReference type="RefSeq" id="WP_041114441.1">
    <property type="nucleotide sequence ID" value="NZ_JARTHD010000062.1"/>
</dbReference>
<accession>A0ABR5APU3</accession>
<gene>
    <name evidence="1" type="ORF">SD77_2793</name>
</gene>
<name>A0ABR5APU3_BACBA</name>